<dbReference type="GO" id="GO:0016788">
    <property type="term" value="F:hydrolase activity, acting on ester bonds"/>
    <property type="evidence" value="ECO:0007669"/>
    <property type="project" value="TreeGrafter"/>
</dbReference>
<proteinExistence type="inferred from homology"/>
<evidence type="ECO:0000313" key="4">
    <source>
        <dbReference type="Proteomes" id="UP001170717"/>
    </source>
</evidence>
<sequence>MFRPVITIAVFLLILVPSHSYSKVRGETTHLNIHSEILDEERELFIHLPNNYHQPTKPHYPVLYLLDGQRNFSHAVGTLDLLNQSNMAQEMIVVAIANTHRSRDFTPTYDANYNEWGRSGGADNFLDFIEKELVPYINENYRANNFKIISGHSLGGLLSVYALQSRPHLFQAHFAFSPSLWWQEQVIFDDAETFFSDTSELNNYLYINMGSESGQMLTSYQRYIELLNTHKRKGFSYNTDLDTSEGHNTTALAGHSLAYQNLYKSLQPSNEVLSGGIPAIKQFYKSQSEMYGYDIKPSYRAINSVGYKALSEKDYSTAIAIFQSNVDSYPYKTDAYDSLADGFEASGDLQKALEMRSLAIQKSVVENVENGAYKTRHANLLKKIQDKNL</sequence>
<dbReference type="RefSeq" id="WP_303538989.1">
    <property type="nucleotide sequence ID" value="NZ_JAUOQI010000018.1"/>
</dbReference>
<dbReference type="EMBL" id="JAUOQI010000018">
    <property type="protein sequence ID" value="MDO6579358.1"/>
    <property type="molecule type" value="Genomic_DNA"/>
</dbReference>
<evidence type="ECO:0000256" key="1">
    <source>
        <dbReference type="ARBA" id="ARBA00005622"/>
    </source>
</evidence>
<evidence type="ECO:0000256" key="2">
    <source>
        <dbReference type="ARBA" id="ARBA00022801"/>
    </source>
</evidence>
<dbReference type="InterPro" id="IPR029058">
    <property type="entry name" value="AB_hydrolase_fold"/>
</dbReference>
<dbReference type="InterPro" id="IPR000801">
    <property type="entry name" value="Esterase-like"/>
</dbReference>
<protein>
    <submittedName>
        <fullName evidence="3">Alpha/beta hydrolase-fold protein</fullName>
    </submittedName>
</protein>
<dbReference type="Proteomes" id="UP001170717">
    <property type="component" value="Unassembled WGS sequence"/>
</dbReference>
<dbReference type="Gene3D" id="3.40.50.1820">
    <property type="entry name" value="alpha/beta hydrolase"/>
    <property type="match status" value="1"/>
</dbReference>
<organism evidence="3 4">
    <name type="scientific">Alteromonas stellipolaris</name>
    <dbReference type="NCBI Taxonomy" id="233316"/>
    <lineage>
        <taxon>Bacteria</taxon>
        <taxon>Pseudomonadati</taxon>
        <taxon>Pseudomonadota</taxon>
        <taxon>Gammaproteobacteria</taxon>
        <taxon>Alteromonadales</taxon>
        <taxon>Alteromonadaceae</taxon>
        <taxon>Alteromonas/Salinimonas group</taxon>
        <taxon>Alteromonas</taxon>
    </lineage>
</organism>
<dbReference type="Pfam" id="PF00756">
    <property type="entry name" value="Esterase"/>
    <property type="match status" value="1"/>
</dbReference>
<dbReference type="InterPro" id="IPR052558">
    <property type="entry name" value="Siderophore_Hydrolase_D"/>
</dbReference>
<gene>
    <name evidence="3" type="ORF">Q4527_18315</name>
</gene>
<accession>A0AAW7Z7K2</accession>
<comment type="similarity">
    <text evidence="1">Belongs to the esterase D family.</text>
</comment>
<name>A0AAW7Z7K2_9ALTE</name>
<dbReference type="SUPFAM" id="SSF53474">
    <property type="entry name" value="alpha/beta-Hydrolases"/>
    <property type="match status" value="1"/>
</dbReference>
<dbReference type="SUPFAM" id="SSF48452">
    <property type="entry name" value="TPR-like"/>
    <property type="match status" value="1"/>
</dbReference>
<comment type="caution">
    <text evidence="3">The sequence shown here is derived from an EMBL/GenBank/DDBJ whole genome shotgun (WGS) entry which is preliminary data.</text>
</comment>
<dbReference type="AlphaFoldDB" id="A0AAW7Z7K2"/>
<evidence type="ECO:0000313" key="3">
    <source>
        <dbReference type="EMBL" id="MDO6579358.1"/>
    </source>
</evidence>
<dbReference type="PANTHER" id="PTHR40841">
    <property type="entry name" value="SIDEROPHORE TRIACETYLFUSARININE C ESTERASE"/>
    <property type="match status" value="1"/>
</dbReference>
<dbReference type="PANTHER" id="PTHR40841:SF2">
    <property type="entry name" value="SIDEROPHORE-DEGRADING ESTERASE (EUROFUNG)"/>
    <property type="match status" value="1"/>
</dbReference>
<dbReference type="InterPro" id="IPR011990">
    <property type="entry name" value="TPR-like_helical_dom_sf"/>
</dbReference>
<reference evidence="3" key="1">
    <citation type="submission" date="2023-07" db="EMBL/GenBank/DDBJ databases">
        <title>Genome content predicts the carbon catabolic preferences of heterotrophic bacteria.</title>
        <authorList>
            <person name="Gralka M."/>
        </authorList>
    </citation>
    <scope>NUCLEOTIDE SEQUENCE</scope>
    <source>
        <strain evidence="3">F2M12</strain>
    </source>
</reference>
<keyword evidence="2 3" id="KW-0378">Hydrolase</keyword>